<sequence length="339" mass="36963">MTKTDISKKQSMTQKNLTAKKSVRGFSLVEMLVAFALSLLVIAAVVQLLLANRQSVQISQAMVRVQESGRFAIEFLSHAIQRAGQYSCVSSLNATENTIAWLNDDYVDVQAIQTQVPTALANQWQSSSDGDVSLTSDRLSLLVATTNDAIVHSVSGETIFFTGDGEFSDGDAVALGNCLFSDLTFISQVSANYITLERAARAEASLEQSTPLMLTELQHLSFFINNENLTVEINGGASWALVNGVEALQFEYGVDSDSDFVVEYFSDIDTIQQADQAANIIAVRIGLVVVSATIEEGAPQKLTQQTQTLYLLGQRYVASDTRYRAVFQTTVALTHRGKF</sequence>
<dbReference type="GO" id="GO:0043683">
    <property type="term" value="P:type IV pilus assembly"/>
    <property type="evidence" value="ECO:0007669"/>
    <property type="project" value="InterPro"/>
</dbReference>
<dbReference type="OrthoDB" id="5296662at2"/>
<name>A0A5C8Z3N5_9GAMM</name>
<accession>A0A5C8Z3N5</accession>
<dbReference type="EMBL" id="VKAD01000003">
    <property type="protein sequence ID" value="TXR51516.1"/>
    <property type="molecule type" value="Genomic_DNA"/>
</dbReference>
<keyword evidence="2" id="KW-1185">Reference proteome</keyword>
<dbReference type="AlphaFoldDB" id="A0A5C8Z3N5"/>
<dbReference type="InterPro" id="IPR032092">
    <property type="entry name" value="PilW"/>
</dbReference>
<dbReference type="InterPro" id="IPR012902">
    <property type="entry name" value="N_methyl_site"/>
</dbReference>
<dbReference type="PROSITE" id="PS00409">
    <property type="entry name" value="PROKAR_NTER_METHYL"/>
    <property type="match status" value="1"/>
</dbReference>
<gene>
    <name evidence="1" type="ORF">FME95_13430</name>
</gene>
<evidence type="ECO:0000313" key="2">
    <source>
        <dbReference type="Proteomes" id="UP000321764"/>
    </source>
</evidence>
<protein>
    <recommendedName>
        <fullName evidence="3">Prepilin-type N-terminal cleavage/methylation domain-containing protein</fullName>
    </recommendedName>
</protein>
<dbReference type="Pfam" id="PF16074">
    <property type="entry name" value="PilW"/>
    <property type="match status" value="1"/>
</dbReference>
<evidence type="ECO:0000313" key="1">
    <source>
        <dbReference type="EMBL" id="TXR51516.1"/>
    </source>
</evidence>
<organism evidence="1 2">
    <name type="scientific">Reinekea thalattae</name>
    <dbReference type="NCBI Taxonomy" id="2593301"/>
    <lineage>
        <taxon>Bacteria</taxon>
        <taxon>Pseudomonadati</taxon>
        <taxon>Pseudomonadota</taxon>
        <taxon>Gammaproteobacteria</taxon>
        <taxon>Oceanospirillales</taxon>
        <taxon>Saccharospirillaceae</taxon>
        <taxon>Reinekea</taxon>
    </lineage>
</organism>
<proteinExistence type="predicted"/>
<dbReference type="Proteomes" id="UP000321764">
    <property type="component" value="Unassembled WGS sequence"/>
</dbReference>
<dbReference type="Pfam" id="PF07963">
    <property type="entry name" value="N_methyl"/>
    <property type="match status" value="1"/>
</dbReference>
<comment type="caution">
    <text evidence="1">The sequence shown here is derived from an EMBL/GenBank/DDBJ whole genome shotgun (WGS) entry which is preliminary data.</text>
</comment>
<reference evidence="1 2" key="1">
    <citation type="submission" date="2019-07" db="EMBL/GenBank/DDBJ databases">
        <title>Reinekea sp. strain SSH23 genome sequencing and assembly.</title>
        <authorList>
            <person name="Kim I."/>
        </authorList>
    </citation>
    <scope>NUCLEOTIDE SEQUENCE [LARGE SCALE GENOMIC DNA]</scope>
    <source>
        <strain evidence="1 2">SSH23</strain>
    </source>
</reference>
<evidence type="ECO:0008006" key="3">
    <source>
        <dbReference type="Google" id="ProtNLM"/>
    </source>
</evidence>